<evidence type="ECO:0000256" key="7">
    <source>
        <dbReference type="SAM" id="Phobius"/>
    </source>
</evidence>
<dbReference type="RefSeq" id="WP_007935905.1">
    <property type="nucleotide sequence ID" value="NZ_AKVJ01000030.1"/>
</dbReference>
<protein>
    <submittedName>
        <fullName evidence="9">Major facilitator superfamily MFS_1</fullName>
    </submittedName>
</protein>
<feature type="transmembrane region" description="Helical" evidence="7">
    <location>
        <begin position="86"/>
        <end position="105"/>
    </location>
</feature>
<evidence type="ECO:0000256" key="6">
    <source>
        <dbReference type="ARBA" id="ARBA00023136"/>
    </source>
</evidence>
<dbReference type="InterPro" id="IPR020846">
    <property type="entry name" value="MFS_dom"/>
</dbReference>
<keyword evidence="2" id="KW-0813">Transport</keyword>
<dbReference type="PATRIC" id="fig|1149862.3.peg.3187"/>
<dbReference type="Pfam" id="PF07690">
    <property type="entry name" value="MFS_1"/>
    <property type="match status" value="1"/>
</dbReference>
<feature type="transmembrane region" description="Helical" evidence="7">
    <location>
        <begin position="150"/>
        <end position="170"/>
    </location>
</feature>
<evidence type="ECO:0000256" key="2">
    <source>
        <dbReference type="ARBA" id="ARBA00022448"/>
    </source>
</evidence>
<dbReference type="EMBL" id="AKVJ01000030">
    <property type="protein sequence ID" value="EIW17469.1"/>
    <property type="molecule type" value="Genomic_DNA"/>
</dbReference>
<name>I9LAN0_9FIRM</name>
<feature type="transmembrane region" description="Helical" evidence="7">
    <location>
        <begin position="273"/>
        <end position="293"/>
    </location>
</feature>
<evidence type="ECO:0000256" key="5">
    <source>
        <dbReference type="ARBA" id="ARBA00022989"/>
    </source>
</evidence>
<evidence type="ECO:0000259" key="8">
    <source>
        <dbReference type="PROSITE" id="PS50850"/>
    </source>
</evidence>
<evidence type="ECO:0000256" key="3">
    <source>
        <dbReference type="ARBA" id="ARBA00022475"/>
    </source>
</evidence>
<dbReference type="SUPFAM" id="SSF103473">
    <property type="entry name" value="MFS general substrate transporter"/>
    <property type="match status" value="1"/>
</dbReference>
<feature type="transmembrane region" description="Helical" evidence="7">
    <location>
        <begin position="240"/>
        <end position="261"/>
    </location>
</feature>
<feature type="transmembrane region" description="Helical" evidence="7">
    <location>
        <begin position="314"/>
        <end position="333"/>
    </location>
</feature>
<dbReference type="PANTHER" id="PTHR11662:SF399">
    <property type="entry name" value="FI19708P1-RELATED"/>
    <property type="match status" value="1"/>
</dbReference>
<dbReference type="Proteomes" id="UP000004324">
    <property type="component" value="Unassembled WGS sequence"/>
</dbReference>
<dbReference type="GO" id="GO:0022857">
    <property type="term" value="F:transmembrane transporter activity"/>
    <property type="evidence" value="ECO:0007669"/>
    <property type="project" value="InterPro"/>
</dbReference>
<evidence type="ECO:0000256" key="1">
    <source>
        <dbReference type="ARBA" id="ARBA00004651"/>
    </source>
</evidence>
<dbReference type="Gene3D" id="1.20.1250.20">
    <property type="entry name" value="MFS general substrate transporter like domains"/>
    <property type="match status" value="2"/>
</dbReference>
<feature type="transmembrane region" description="Helical" evidence="7">
    <location>
        <begin position="176"/>
        <end position="194"/>
    </location>
</feature>
<feature type="transmembrane region" description="Helical" evidence="7">
    <location>
        <begin position="18"/>
        <end position="44"/>
    </location>
</feature>
<evidence type="ECO:0000313" key="9">
    <source>
        <dbReference type="EMBL" id="EIW17469.1"/>
    </source>
</evidence>
<feature type="transmembrane region" description="Helical" evidence="7">
    <location>
        <begin position="111"/>
        <end position="129"/>
    </location>
</feature>
<dbReference type="InterPro" id="IPR050382">
    <property type="entry name" value="MFS_Na/Anion_cotransporter"/>
</dbReference>
<comment type="caution">
    <text evidence="9">The sequence shown here is derived from an EMBL/GenBank/DDBJ whole genome shotgun (WGS) entry which is preliminary data.</text>
</comment>
<dbReference type="AlphaFoldDB" id="I9LAN0"/>
<evidence type="ECO:0000313" key="10">
    <source>
        <dbReference type="Proteomes" id="UP000004324"/>
    </source>
</evidence>
<sequence>MVGGGDFKMSEKPTKVRYIVLFVVCLVYLITYLDRVAISVAAPLMMKDFGINKLEWGLVLSVFSWTYASFQIPIGLLGDKLGARKVLAAIVCFWSLMTVATAMVWNFTSLVVVRLLFGVGEAGAFPTATRAFAHWMPSTERGFAQGFTHGAARFGGAITPLIVAIIMNAWGWQSVFYIFAAIGLAWAGFWYFWYRDKPSEYKERWGSINQAEMDLIDGGKSAKKAPPKLPFRTLLKSKNMWFLSLSYPTYCYTVWIFMTWLPAFLVEAKGFSIIKMGIFASLPLLAGTVGDTLGGWLSDKIWKKTGNGKFARRVVAMSGMLIAAAFMIPGAMADNANMAVFYLACSLFGLEMAVGVYWAVCLDVGHEYAGTVSGMMNTIGNVGSALSPLVFGAILQFTGSWVYPFLVASTILVIGALLWLKVNPELSIVEELGLDKLEEEKQAKAQ</sequence>
<dbReference type="PIRSF" id="PIRSF002808">
    <property type="entry name" value="Hexose_phosphate_transp"/>
    <property type="match status" value="1"/>
</dbReference>
<dbReference type="GO" id="GO:0005886">
    <property type="term" value="C:plasma membrane"/>
    <property type="evidence" value="ECO:0007669"/>
    <property type="project" value="UniProtKB-SubCell"/>
</dbReference>
<dbReference type="InterPro" id="IPR011701">
    <property type="entry name" value="MFS"/>
</dbReference>
<dbReference type="CDD" id="cd17319">
    <property type="entry name" value="MFS_ExuT_GudP_like"/>
    <property type="match status" value="1"/>
</dbReference>
<evidence type="ECO:0000256" key="4">
    <source>
        <dbReference type="ARBA" id="ARBA00022692"/>
    </source>
</evidence>
<comment type="subcellular location">
    <subcellularLocation>
        <location evidence="1">Cell membrane</location>
        <topology evidence="1">Multi-pass membrane protein</topology>
    </subcellularLocation>
</comment>
<dbReference type="OrthoDB" id="105228at2"/>
<feature type="transmembrane region" description="Helical" evidence="7">
    <location>
        <begin position="372"/>
        <end position="395"/>
    </location>
</feature>
<feature type="domain" description="Major facilitator superfamily (MFS) profile" evidence="8">
    <location>
        <begin position="20"/>
        <end position="427"/>
    </location>
</feature>
<dbReference type="InterPro" id="IPR036259">
    <property type="entry name" value="MFS_trans_sf"/>
</dbReference>
<dbReference type="PANTHER" id="PTHR11662">
    <property type="entry name" value="SOLUTE CARRIER FAMILY 17"/>
    <property type="match status" value="1"/>
</dbReference>
<keyword evidence="10" id="KW-1185">Reference proteome</keyword>
<accession>I9LAN0</accession>
<dbReference type="InterPro" id="IPR000849">
    <property type="entry name" value="Sugar_P_transporter"/>
</dbReference>
<reference evidence="9 10" key="1">
    <citation type="journal article" date="2012" name="J. Bacteriol.">
        <title>Draft Genome Sequences for Two Metal-Reducing Pelosinus fermentans Strains Isolated from a Cr(VI)-Contaminated Site and for Type Strain R7.</title>
        <authorList>
            <person name="Brown S.D."/>
            <person name="Podar M."/>
            <person name="Klingeman D.M."/>
            <person name="Johnson C.M."/>
            <person name="Yang Z.K."/>
            <person name="Utturkar S.M."/>
            <person name="Land M.L."/>
            <person name="Mosher J.J."/>
            <person name="Hurt R.A.Jr."/>
            <person name="Phelps T.J."/>
            <person name="Palumbo A.V."/>
            <person name="Arkin A.P."/>
            <person name="Hazen T.C."/>
            <person name="Elias D.A."/>
        </authorList>
    </citation>
    <scope>NUCLEOTIDE SEQUENCE [LARGE SCALE GENOMIC DNA]</scope>
    <source>
        <strain evidence="9 10">B4</strain>
    </source>
</reference>
<feature type="transmembrane region" description="Helical" evidence="7">
    <location>
        <begin position="401"/>
        <end position="420"/>
    </location>
</feature>
<dbReference type="PROSITE" id="PS50850">
    <property type="entry name" value="MFS"/>
    <property type="match status" value="1"/>
</dbReference>
<feature type="transmembrane region" description="Helical" evidence="7">
    <location>
        <begin position="56"/>
        <end position="74"/>
    </location>
</feature>
<organism evidence="9 10">
    <name type="scientific">Pelosinus fermentans B4</name>
    <dbReference type="NCBI Taxonomy" id="1149862"/>
    <lineage>
        <taxon>Bacteria</taxon>
        <taxon>Bacillati</taxon>
        <taxon>Bacillota</taxon>
        <taxon>Negativicutes</taxon>
        <taxon>Selenomonadales</taxon>
        <taxon>Sporomusaceae</taxon>
        <taxon>Pelosinus</taxon>
    </lineage>
</organism>
<proteinExistence type="predicted"/>
<keyword evidence="3" id="KW-1003">Cell membrane</keyword>
<feature type="transmembrane region" description="Helical" evidence="7">
    <location>
        <begin position="339"/>
        <end position="360"/>
    </location>
</feature>
<keyword evidence="5 7" id="KW-1133">Transmembrane helix</keyword>
<keyword evidence="6 7" id="KW-0472">Membrane</keyword>
<keyword evidence="4 7" id="KW-0812">Transmembrane</keyword>
<gene>
    <name evidence="9" type="ORF">FB4_4218</name>
</gene>